<dbReference type="AlphaFoldDB" id="A0AAW0BKL9"/>
<dbReference type="Proteomes" id="UP001383192">
    <property type="component" value="Unassembled WGS sequence"/>
</dbReference>
<dbReference type="PANTHER" id="PTHR36168">
    <property type="entry name" value="CHROMOSOME 1, WHOLE GENOME SHOTGUN SEQUENCE"/>
    <property type="match status" value="1"/>
</dbReference>
<reference evidence="2 3" key="1">
    <citation type="submission" date="2024-01" db="EMBL/GenBank/DDBJ databases">
        <title>A draft genome for a cacao thread blight-causing isolate of Paramarasmius palmivorus.</title>
        <authorList>
            <person name="Baruah I.K."/>
            <person name="Bukari Y."/>
            <person name="Amoako-Attah I."/>
            <person name="Meinhardt L.W."/>
            <person name="Bailey B.A."/>
            <person name="Cohen S.P."/>
        </authorList>
    </citation>
    <scope>NUCLEOTIDE SEQUENCE [LARGE SCALE GENOMIC DNA]</scope>
    <source>
        <strain evidence="2 3">GH-12</strain>
    </source>
</reference>
<evidence type="ECO:0000313" key="3">
    <source>
        <dbReference type="Proteomes" id="UP001383192"/>
    </source>
</evidence>
<evidence type="ECO:0000256" key="1">
    <source>
        <dbReference type="SAM" id="MobiDB-lite"/>
    </source>
</evidence>
<accession>A0AAW0BKL9</accession>
<dbReference type="EMBL" id="JAYKXP010000101">
    <property type="protein sequence ID" value="KAK7026720.1"/>
    <property type="molecule type" value="Genomic_DNA"/>
</dbReference>
<sequence length="336" mass="37582">MMNARFASHRIALGLSRNTATAGRITSPKRHINIPDQNRRESTWTNPPPSSDGARKGNGDTSHLSEKLPSRSLLLDTALATIEFAFAPGYDPALEVAKNHLLGSRSLPEDEDEEAPETRTRYFRRAEQDLNDRIVRGELHGNYFILLGPKGCGKGTMIFDSMHAVLADGIAALHFQFNEDSQTGCFRERTHGKVRVDYLSPELDIIIERAMNKLEKVALRCVRRRAQPLVLIINNAHLFHNDDNGHCLLLQLQQRAENWATSGILTIVFTMDDFWPFHAMRKNASKMHVVSIFDLSGVDAAKALTTMRTETKPGMIDASKVKEAVSVIGGRMSYFT</sequence>
<feature type="compositionally biased region" description="Basic and acidic residues" evidence="1">
    <location>
        <begin position="53"/>
        <end position="65"/>
    </location>
</feature>
<comment type="caution">
    <text evidence="2">The sequence shown here is derived from an EMBL/GenBank/DDBJ whole genome shotgun (WGS) entry which is preliminary data.</text>
</comment>
<proteinExistence type="predicted"/>
<dbReference type="PANTHER" id="PTHR36168:SF1">
    <property type="entry name" value="ORC1-LIKE AAA ATPASE DOMAIN-CONTAINING PROTEIN"/>
    <property type="match status" value="1"/>
</dbReference>
<evidence type="ECO:0008006" key="4">
    <source>
        <dbReference type="Google" id="ProtNLM"/>
    </source>
</evidence>
<evidence type="ECO:0000313" key="2">
    <source>
        <dbReference type="EMBL" id="KAK7026720.1"/>
    </source>
</evidence>
<feature type="region of interest" description="Disordered" evidence="1">
    <location>
        <begin position="22"/>
        <end position="65"/>
    </location>
</feature>
<organism evidence="2 3">
    <name type="scientific">Paramarasmius palmivorus</name>
    <dbReference type="NCBI Taxonomy" id="297713"/>
    <lineage>
        <taxon>Eukaryota</taxon>
        <taxon>Fungi</taxon>
        <taxon>Dikarya</taxon>
        <taxon>Basidiomycota</taxon>
        <taxon>Agaricomycotina</taxon>
        <taxon>Agaricomycetes</taxon>
        <taxon>Agaricomycetidae</taxon>
        <taxon>Agaricales</taxon>
        <taxon>Marasmiineae</taxon>
        <taxon>Marasmiaceae</taxon>
        <taxon>Paramarasmius</taxon>
    </lineage>
</organism>
<name>A0AAW0BKL9_9AGAR</name>
<keyword evidence="3" id="KW-1185">Reference proteome</keyword>
<protein>
    <recommendedName>
        <fullName evidence="4">Orc1-like AAA ATPase domain-containing protein</fullName>
    </recommendedName>
</protein>
<gene>
    <name evidence="2" type="ORF">VNI00_015493</name>
</gene>